<dbReference type="GO" id="GO:0003955">
    <property type="term" value="F:NAD(P)H dehydrogenase (quinone) activity"/>
    <property type="evidence" value="ECO:0007669"/>
    <property type="project" value="TreeGrafter"/>
</dbReference>
<dbReference type="Pfam" id="PF02525">
    <property type="entry name" value="Flavodoxin_2"/>
    <property type="match status" value="1"/>
</dbReference>
<name>A0AAV5RPX8_MAUHU</name>
<dbReference type="Proteomes" id="UP001377567">
    <property type="component" value="Unassembled WGS sequence"/>
</dbReference>
<reference evidence="4 5" key="1">
    <citation type="journal article" date="2023" name="Elife">
        <title>Identification of key yeast species and microbe-microbe interactions impacting larval growth of Drosophila in the wild.</title>
        <authorList>
            <person name="Mure A."/>
            <person name="Sugiura Y."/>
            <person name="Maeda R."/>
            <person name="Honda K."/>
            <person name="Sakurai N."/>
            <person name="Takahashi Y."/>
            <person name="Watada M."/>
            <person name="Katoh T."/>
            <person name="Gotoh A."/>
            <person name="Gotoh Y."/>
            <person name="Taniguchi I."/>
            <person name="Nakamura K."/>
            <person name="Hayashi T."/>
            <person name="Katayama T."/>
            <person name="Uemura T."/>
            <person name="Hattori Y."/>
        </authorList>
    </citation>
    <scope>NUCLEOTIDE SEQUENCE [LARGE SCALE GENOMIC DNA]</scope>
    <source>
        <strain evidence="4 5">KH-74</strain>
    </source>
</reference>
<evidence type="ECO:0000259" key="3">
    <source>
        <dbReference type="Pfam" id="PF02525"/>
    </source>
</evidence>
<dbReference type="InterPro" id="IPR051545">
    <property type="entry name" value="NAD(P)H_dehydrogenase_qn"/>
</dbReference>
<keyword evidence="2" id="KW-0560">Oxidoreductase</keyword>
<dbReference type="PANTHER" id="PTHR10204:SF34">
    <property type="entry name" value="NAD(P)H DEHYDROGENASE [QUINONE] 1 ISOFORM 1"/>
    <property type="match status" value="1"/>
</dbReference>
<evidence type="ECO:0000256" key="2">
    <source>
        <dbReference type="ARBA" id="ARBA00023002"/>
    </source>
</evidence>
<feature type="domain" description="Flavodoxin-like fold" evidence="3">
    <location>
        <begin position="1"/>
        <end position="215"/>
    </location>
</feature>
<comment type="caution">
    <text evidence="4">The sequence shown here is derived from an EMBL/GenBank/DDBJ whole genome shotgun (WGS) entry which is preliminary data.</text>
</comment>
<keyword evidence="5" id="KW-1185">Reference proteome</keyword>
<dbReference type="PANTHER" id="PTHR10204">
    <property type="entry name" value="NAD P H OXIDOREDUCTASE-RELATED"/>
    <property type="match status" value="1"/>
</dbReference>
<dbReference type="InterPro" id="IPR029039">
    <property type="entry name" value="Flavoprotein-like_sf"/>
</dbReference>
<sequence>MKLLVVFAHPEERSFNKSLLDTYVKHLEAQGHEVKVSDLYKQKFKAIVDRDDFENLEKDARLQVAYASYGAYAAKKLTKDVLDEMDKLAWADSVIFHYPTWWFSMPAMLKGWFDRVFACGYAYGVGEYNDKRFGDRYGEGVFAGKKAMVITTVGGSPDQYSDRGINGQIDNVLFTVNHGLLFYTGFDVLPPVVIYQTDGRKEEGFNEAVSEVTKRLDSFDSTKPINYRKQNFGDYEIPSLRLKEGLEKPGETGYSIHVAKN</sequence>
<gene>
    <name evidence="4" type="ORF">DAKH74_001090</name>
</gene>
<organism evidence="4 5">
    <name type="scientific">Maudiozyma humilis</name>
    <name type="common">Sour dough yeast</name>
    <name type="synonym">Kazachstania humilis</name>
    <dbReference type="NCBI Taxonomy" id="51915"/>
    <lineage>
        <taxon>Eukaryota</taxon>
        <taxon>Fungi</taxon>
        <taxon>Dikarya</taxon>
        <taxon>Ascomycota</taxon>
        <taxon>Saccharomycotina</taxon>
        <taxon>Saccharomycetes</taxon>
        <taxon>Saccharomycetales</taxon>
        <taxon>Saccharomycetaceae</taxon>
        <taxon>Maudiozyma</taxon>
    </lineage>
</organism>
<dbReference type="EMBL" id="BTGD01000001">
    <property type="protein sequence ID" value="GMM53493.1"/>
    <property type="molecule type" value="Genomic_DNA"/>
</dbReference>
<dbReference type="GO" id="GO:0005829">
    <property type="term" value="C:cytosol"/>
    <property type="evidence" value="ECO:0007669"/>
    <property type="project" value="TreeGrafter"/>
</dbReference>
<evidence type="ECO:0000313" key="5">
    <source>
        <dbReference type="Proteomes" id="UP001377567"/>
    </source>
</evidence>
<dbReference type="InterPro" id="IPR003680">
    <property type="entry name" value="Flavodoxin_fold"/>
</dbReference>
<accession>A0AAV5RPX8</accession>
<dbReference type="AlphaFoldDB" id="A0AAV5RPX8"/>
<comment type="similarity">
    <text evidence="1">Belongs to the NAD(P)H dehydrogenase (quinone) family.</text>
</comment>
<dbReference type="Gene3D" id="3.40.50.360">
    <property type="match status" value="1"/>
</dbReference>
<proteinExistence type="inferred from homology"/>
<evidence type="ECO:0000256" key="1">
    <source>
        <dbReference type="ARBA" id="ARBA00006252"/>
    </source>
</evidence>
<protein>
    <recommendedName>
        <fullName evidence="3">Flavodoxin-like fold domain-containing protein</fullName>
    </recommendedName>
</protein>
<evidence type="ECO:0000313" key="4">
    <source>
        <dbReference type="EMBL" id="GMM53493.1"/>
    </source>
</evidence>
<dbReference type="SUPFAM" id="SSF52218">
    <property type="entry name" value="Flavoproteins"/>
    <property type="match status" value="1"/>
</dbReference>